<dbReference type="InterPro" id="IPR027417">
    <property type="entry name" value="P-loop_NTPase"/>
</dbReference>
<dbReference type="HOGENOM" id="CLU_019374_0_0_1"/>
<gene>
    <name evidence="8" type="ORF">GALMADRAFT_132015</name>
</gene>
<dbReference type="Pfam" id="PF00271">
    <property type="entry name" value="Helicase_C"/>
    <property type="match status" value="1"/>
</dbReference>
<evidence type="ECO:0000256" key="4">
    <source>
        <dbReference type="ARBA" id="ARBA00022884"/>
    </source>
</evidence>
<name>A0A067TQ14_GALM3</name>
<dbReference type="Gene3D" id="3.40.50.300">
    <property type="entry name" value="P-loop containing nucleotide triphosphate hydrolases"/>
    <property type="match status" value="2"/>
</dbReference>
<keyword evidence="2 5" id="KW-0378">Hydrolase</keyword>
<dbReference type="Pfam" id="PF00270">
    <property type="entry name" value="DEAD"/>
    <property type="match status" value="1"/>
</dbReference>
<dbReference type="OrthoDB" id="10256233at2759"/>
<evidence type="ECO:0000256" key="3">
    <source>
        <dbReference type="ARBA" id="ARBA00022840"/>
    </source>
</evidence>
<dbReference type="SMART" id="SM00487">
    <property type="entry name" value="DEXDc"/>
    <property type="match status" value="1"/>
</dbReference>
<comment type="domain">
    <text evidence="5">The Q motif is unique to and characteristic of the DEAD box family of RNA helicases and controls ATP binding and hydrolysis.</text>
</comment>
<evidence type="ECO:0000313" key="8">
    <source>
        <dbReference type="EMBL" id="KDR85310.1"/>
    </source>
</evidence>
<comment type="catalytic activity">
    <reaction evidence="5">
        <text>ATP + H2O = ADP + phosphate + H(+)</text>
        <dbReference type="Rhea" id="RHEA:13065"/>
        <dbReference type="ChEBI" id="CHEBI:15377"/>
        <dbReference type="ChEBI" id="CHEBI:15378"/>
        <dbReference type="ChEBI" id="CHEBI:30616"/>
        <dbReference type="ChEBI" id="CHEBI:43474"/>
        <dbReference type="ChEBI" id="CHEBI:456216"/>
        <dbReference type="EC" id="3.6.4.13"/>
    </reaction>
</comment>
<evidence type="ECO:0000256" key="1">
    <source>
        <dbReference type="ARBA" id="ARBA00022741"/>
    </source>
</evidence>
<keyword evidence="3 5" id="KW-0067">ATP-binding</keyword>
<keyword evidence="9" id="KW-1185">Reference proteome</keyword>
<dbReference type="InterPro" id="IPR001650">
    <property type="entry name" value="Helicase_C-like"/>
</dbReference>
<protein>
    <recommendedName>
        <fullName evidence="5">ATP-dependent RNA helicase</fullName>
        <ecNumber evidence="5">3.6.4.13</ecNumber>
    </recommendedName>
</protein>
<dbReference type="GO" id="GO:0003724">
    <property type="term" value="F:RNA helicase activity"/>
    <property type="evidence" value="ECO:0007669"/>
    <property type="project" value="UniProtKB-EC"/>
</dbReference>
<organism evidence="8 9">
    <name type="scientific">Galerina marginata (strain CBS 339.88)</name>
    <dbReference type="NCBI Taxonomy" id="685588"/>
    <lineage>
        <taxon>Eukaryota</taxon>
        <taxon>Fungi</taxon>
        <taxon>Dikarya</taxon>
        <taxon>Basidiomycota</taxon>
        <taxon>Agaricomycotina</taxon>
        <taxon>Agaricomycetes</taxon>
        <taxon>Agaricomycetidae</taxon>
        <taxon>Agaricales</taxon>
        <taxon>Agaricineae</taxon>
        <taxon>Strophariaceae</taxon>
        <taxon>Galerina</taxon>
    </lineage>
</organism>
<dbReference type="GO" id="GO:0003723">
    <property type="term" value="F:RNA binding"/>
    <property type="evidence" value="ECO:0007669"/>
    <property type="project" value="UniProtKB-UniRule"/>
</dbReference>
<dbReference type="GO" id="GO:0016787">
    <property type="term" value="F:hydrolase activity"/>
    <property type="evidence" value="ECO:0007669"/>
    <property type="project" value="UniProtKB-KW"/>
</dbReference>
<dbReference type="InterPro" id="IPR011545">
    <property type="entry name" value="DEAD/DEAH_box_helicase_dom"/>
</dbReference>
<evidence type="ECO:0000256" key="5">
    <source>
        <dbReference type="RuleBase" id="RU365068"/>
    </source>
</evidence>
<dbReference type="SUPFAM" id="SSF52540">
    <property type="entry name" value="P-loop containing nucleoside triphosphate hydrolases"/>
    <property type="match status" value="2"/>
</dbReference>
<dbReference type="PANTHER" id="PTHR24031">
    <property type="entry name" value="RNA HELICASE"/>
    <property type="match status" value="1"/>
</dbReference>
<dbReference type="STRING" id="685588.A0A067TQ14"/>
<dbReference type="Proteomes" id="UP000027222">
    <property type="component" value="Unassembled WGS sequence"/>
</dbReference>
<reference evidence="9" key="1">
    <citation type="journal article" date="2014" name="Proc. Natl. Acad. Sci. U.S.A.">
        <title>Extensive sampling of basidiomycete genomes demonstrates inadequacy of the white-rot/brown-rot paradigm for wood decay fungi.</title>
        <authorList>
            <person name="Riley R."/>
            <person name="Salamov A.A."/>
            <person name="Brown D.W."/>
            <person name="Nagy L.G."/>
            <person name="Floudas D."/>
            <person name="Held B.W."/>
            <person name="Levasseur A."/>
            <person name="Lombard V."/>
            <person name="Morin E."/>
            <person name="Otillar R."/>
            <person name="Lindquist E.A."/>
            <person name="Sun H."/>
            <person name="LaButti K.M."/>
            <person name="Schmutz J."/>
            <person name="Jabbour D."/>
            <person name="Luo H."/>
            <person name="Baker S.E."/>
            <person name="Pisabarro A.G."/>
            <person name="Walton J.D."/>
            <person name="Blanchette R.A."/>
            <person name="Henrissat B."/>
            <person name="Martin F."/>
            <person name="Cullen D."/>
            <person name="Hibbett D.S."/>
            <person name="Grigoriev I.V."/>
        </authorList>
    </citation>
    <scope>NUCLEOTIDE SEQUENCE [LARGE SCALE GENOMIC DNA]</scope>
    <source>
        <strain evidence="9">CBS 339.88</strain>
    </source>
</reference>
<proteinExistence type="inferred from homology"/>
<feature type="domain" description="Helicase ATP-binding" evidence="6">
    <location>
        <begin position="63"/>
        <end position="290"/>
    </location>
</feature>
<keyword evidence="4 5" id="KW-0694">RNA-binding</keyword>
<evidence type="ECO:0000313" key="9">
    <source>
        <dbReference type="Proteomes" id="UP000027222"/>
    </source>
</evidence>
<evidence type="ECO:0000256" key="2">
    <source>
        <dbReference type="ARBA" id="ARBA00022801"/>
    </source>
</evidence>
<accession>A0A067TQ14</accession>
<evidence type="ECO:0000259" key="6">
    <source>
        <dbReference type="PROSITE" id="PS51192"/>
    </source>
</evidence>
<dbReference type="EC" id="3.6.4.13" evidence="5"/>
<dbReference type="PROSITE" id="PS51194">
    <property type="entry name" value="HELICASE_CTER"/>
    <property type="match status" value="1"/>
</dbReference>
<dbReference type="PROSITE" id="PS51192">
    <property type="entry name" value="HELICASE_ATP_BIND_1"/>
    <property type="match status" value="1"/>
</dbReference>
<dbReference type="SMART" id="SM00490">
    <property type="entry name" value="HELICc"/>
    <property type="match status" value="1"/>
</dbReference>
<dbReference type="GO" id="GO:0005524">
    <property type="term" value="F:ATP binding"/>
    <property type="evidence" value="ECO:0007669"/>
    <property type="project" value="UniProtKB-UniRule"/>
</dbReference>
<keyword evidence="1 5" id="KW-0547">Nucleotide-binding</keyword>
<dbReference type="AlphaFoldDB" id="A0A067TQ14"/>
<evidence type="ECO:0000259" key="7">
    <source>
        <dbReference type="PROSITE" id="PS51194"/>
    </source>
</evidence>
<dbReference type="InterPro" id="IPR014001">
    <property type="entry name" value="Helicase_ATP-bd"/>
</dbReference>
<keyword evidence="5" id="KW-0347">Helicase</keyword>
<comment type="function">
    <text evidence="5">RNA helicase.</text>
</comment>
<sequence>MSGMYEAYAQALAKRKPMEAQVPKAEGERLSFPALGLDAKFVRALKTAFPDVQQPTEVQERLIPEVLGKRDILLKDATGTGKSFGLVVGLLNKPRMVVHDEKGGKRRVVTTLFVVPHRDLAYQLFHWVERLTGALRPSPALPSIAQILVRGSGKTKERVVGELRETPPHILICTPQALMEVYREDKEALQLDTVSTVVVDEVDYLVETDGRKVKKHAGPTREILDVIYRKRKELCEKEYMAEEEQYESVAEWRNAREEEEGIPQLIVSSATLRVHFKNHLFEESGWLNSYNLVKISGQKAVQPGKVQHSILVVTETGIRNVEGAVEGPREEAVVRERAEEAAEESLEAIATAFALHVPSIALLVIPSSAPVHRVVHELRGLGVNAEGLDVRAYLADGDAQTVQDGPRLLVGTVATTRGLDMPELSHVFVLGVPEGRAVDGYTHIAGRVGRFGRRGRVVSVVTAAESRRMMRILRALGERPVLFEHFD</sequence>
<comment type="similarity">
    <text evidence="5">Belongs to the DEAD box helicase family.</text>
</comment>
<dbReference type="EMBL" id="KL142367">
    <property type="protein sequence ID" value="KDR85310.1"/>
    <property type="molecule type" value="Genomic_DNA"/>
</dbReference>
<feature type="domain" description="Helicase C-terminal" evidence="7">
    <location>
        <begin position="345"/>
        <end position="487"/>
    </location>
</feature>